<feature type="compositionally biased region" description="Low complexity" evidence="1">
    <location>
        <begin position="815"/>
        <end position="824"/>
    </location>
</feature>
<feature type="compositionally biased region" description="Basic and acidic residues" evidence="1">
    <location>
        <begin position="89"/>
        <end position="100"/>
    </location>
</feature>
<reference evidence="2 3" key="1">
    <citation type="submission" date="2019-07" db="EMBL/GenBank/DDBJ databases">
        <title>R&amp;d 2014.</title>
        <authorList>
            <person name="Klenk H.-P."/>
        </authorList>
    </citation>
    <scope>NUCLEOTIDE SEQUENCE [LARGE SCALE GENOMIC DNA]</scope>
    <source>
        <strain evidence="2 3">DSM 43912</strain>
    </source>
</reference>
<feature type="compositionally biased region" description="Low complexity" evidence="1">
    <location>
        <begin position="765"/>
        <end position="792"/>
    </location>
</feature>
<feature type="compositionally biased region" description="Low complexity" evidence="1">
    <location>
        <begin position="884"/>
        <end position="896"/>
    </location>
</feature>
<accession>A0A562WCV2</accession>
<feature type="region of interest" description="Disordered" evidence="1">
    <location>
        <begin position="1"/>
        <end position="1120"/>
    </location>
</feature>
<feature type="compositionally biased region" description="Pro residues" evidence="1">
    <location>
        <begin position="101"/>
        <end position="110"/>
    </location>
</feature>
<feature type="compositionally biased region" description="Basic and acidic residues" evidence="1">
    <location>
        <begin position="221"/>
        <end position="244"/>
    </location>
</feature>
<dbReference type="RefSeq" id="WP_232624869.1">
    <property type="nucleotide sequence ID" value="NZ_AP023438.1"/>
</dbReference>
<evidence type="ECO:0000313" key="2">
    <source>
        <dbReference type="EMBL" id="TWJ28036.1"/>
    </source>
</evidence>
<feature type="compositionally biased region" description="Pro residues" evidence="1">
    <location>
        <begin position="1040"/>
        <end position="1059"/>
    </location>
</feature>
<feature type="compositionally biased region" description="Basic and acidic residues" evidence="1">
    <location>
        <begin position="445"/>
        <end position="463"/>
    </location>
</feature>
<dbReference type="SMART" id="SM00028">
    <property type="entry name" value="TPR"/>
    <property type="match status" value="2"/>
</dbReference>
<evidence type="ECO:0000313" key="3">
    <source>
        <dbReference type="Proteomes" id="UP000319728"/>
    </source>
</evidence>
<dbReference type="Gene3D" id="1.25.40.10">
    <property type="entry name" value="Tetratricopeptide repeat domain"/>
    <property type="match status" value="1"/>
</dbReference>
<feature type="compositionally biased region" description="Basic and acidic residues" evidence="1">
    <location>
        <begin position="270"/>
        <end position="317"/>
    </location>
</feature>
<feature type="compositionally biased region" description="Acidic residues" evidence="1">
    <location>
        <begin position="911"/>
        <end position="921"/>
    </location>
</feature>
<dbReference type="InterPro" id="IPR032774">
    <property type="entry name" value="WG_beta_rep"/>
</dbReference>
<sequence>MSGYDRWRDPAEPSWMVEPTREWHPQFPGQRYPGDIGIQQVPFRGDRNRGTATGRAEVVPLVPLDQDGRYRRPPLWDDHGDPDGQGWHGRRDEHRVDDPYARPPAGWPPPPERHPAEPPANRGWRTDPPADPPRADVRHQSPGWTVDRERPREPDRTVGWHGDRPHHGPDGWATSARDVRPHPPVSPAPRHEPGWLPEPGEHPPYGARRHDASDHLVPGYDRPDGGADGHRDGGNARRAPERGAFRPSVDPPEPPAGTTSAWPDRPASGPDRRWSGERDGSRAHQQRSPEDGHARPQWSRDDTRAYPRQPAGRDEPSARPPWSAGRPEPAPRTPDWPRGDDETTQAWSYPGRPGVPEAARSQPQDAPGHTRPGDVPEDARPWSAPEAAHPPSRTAPEDASRPWIAPDDTGSRGWGTRPAEPTPTHREWSPEVEDTARIVSARSAAQDEKRVPDEDRLTAEDLRPVTSPPVAPPATTPTVPPAPSPVSDEAPPPVAGSAAAVPVHGGPPFPPAAAPPLGGLRLEFLPSPGAGRATGPAPEDDHHEPEPARPTSVAEGTSHAEAVPGHDRPAPDTGDVVPGTPTDQTTDAPDGRVDVDAPDGRVDADAPDGGVDAPDGRADADVSERTGSGVPPDDARPEDDTAEATDDRPGTPGPATATDEPMPETAVVEPTTDTVDTRPEPDRPEPVGTAGLATPDGDTDGAIRDVPDAGPDDGGDTGHEFTRSLGHERGPDGVSAQPRQIADREPSDGPRQAAGHGHVDPTGTPDDGAVAPAAPEPAGAAAPVAYAADGVGPVPPVAPVSAPPAPPTLISDPSDPVVPDSAGPAPAPPTDDAPVSAPPADDAPVSAPPAGDAPVSAPPVHPDQPVTGTEPTGDLDEAAAVPVESSGAATSAPTEEATPEPQPEAAADASTPDEAEPEASTEDSPPPATATAVPVSSPGMPVSGDRATDQAVEDRPVGVAQAPTGWSAPAVTPSHPVPPSGGPVPTSAAPPPSDPSRPDTSPSAPPVAAELQGADAWFRPKQPVRPTSPSVPEPDGRGPVPGPQPVSAPPARPVSPAPGRPISAPTAQPDSAPPARPVSGPPHRPVSAPSGQSLFTPSPGRVWGGDGPAPGWTSPSRSDPEKWLAGRRWRLHPETLREVVDAPDALREARHGLTEKLDHVADDRSRARLLSLRAVANRLLGDLDDALDDGRLALTHAEATGELRRTALVRARLARVLQWRGEYAEADRLLTEANSPELPDRLRATLHEHLARSCYEQGRHVEACQHFERALDLRRGEDRELIARTGVALDAVLAKAAAEGFGPLPRAREEILRTHRPPVPTLDEERQLWGYADVEGELVVAAGYAEVQPFREGVAWVRRPDVDGWELIDDTGTTLIDPSYLAVRSFSDGLAWVSRDGSSGWQAVDTADRVVVPSRFDDVRPFRRGVAAVRVDGAWGAVDRSGRMVVPPRYDGFTTPLADGRYVDGFTDEGLAVVDLGGRRGVLDRSGRTVVAPEHTAVVVHPVAFLVRDAAGRWGALDRRGEPLIEPAHGSRDRLTADIDHLLADTEPLL</sequence>
<gene>
    <name evidence="2" type="ORF">JD81_01539</name>
</gene>
<feature type="compositionally biased region" description="Pro residues" evidence="1">
    <location>
        <begin position="1071"/>
        <end position="1084"/>
    </location>
</feature>
<feature type="compositionally biased region" description="Basic and acidic residues" evidence="1">
    <location>
        <begin position="146"/>
        <end position="169"/>
    </location>
</feature>
<feature type="compositionally biased region" description="Basic and acidic residues" evidence="1">
    <location>
        <begin position="716"/>
        <end position="731"/>
    </location>
</feature>
<dbReference type="Pfam" id="PF14903">
    <property type="entry name" value="WG_beta_rep"/>
    <property type="match status" value="4"/>
</dbReference>
<keyword evidence="3" id="KW-1185">Reference proteome</keyword>
<dbReference type="InterPro" id="IPR019734">
    <property type="entry name" value="TPR_rpt"/>
</dbReference>
<dbReference type="EMBL" id="VLLP01000001">
    <property type="protein sequence ID" value="TWJ28036.1"/>
    <property type="molecule type" value="Genomic_DNA"/>
</dbReference>
<feature type="compositionally biased region" description="Basic and acidic residues" evidence="1">
    <location>
        <begin position="633"/>
        <end position="649"/>
    </location>
</feature>
<feature type="compositionally biased region" description="Basic and acidic residues" evidence="1">
    <location>
        <begin position="614"/>
        <end position="624"/>
    </location>
</feature>
<feature type="compositionally biased region" description="Pro residues" evidence="1">
    <location>
        <begin position="793"/>
        <end position="807"/>
    </location>
</feature>
<feature type="compositionally biased region" description="Pro residues" evidence="1">
    <location>
        <begin position="466"/>
        <end position="494"/>
    </location>
</feature>
<name>A0A562WCV2_9ACTN</name>
<feature type="compositionally biased region" description="Basic and acidic residues" evidence="1">
    <location>
        <begin position="589"/>
        <end position="604"/>
    </location>
</feature>
<dbReference type="InterPro" id="IPR011990">
    <property type="entry name" value="TPR-like_helical_dom_sf"/>
</dbReference>
<dbReference type="SUPFAM" id="SSF48452">
    <property type="entry name" value="TPR-like"/>
    <property type="match status" value="1"/>
</dbReference>
<feature type="compositionally biased region" description="Pro residues" evidence="1">
    <location>
        <begin position="505"/>
        <end position="514"/>
    </location>
</feature>
<feature type="compositionally biased region" description="Basic and acidic residues" evidence="1">
    <location>
        <begin position="66"/>
        <end position="82"/>
    </location>
</feature>
<feature type="compositionally biased region" description="Low complexity" evidence="1">
    <location>
        <begin position="832"/>
        <end position="855"/>
    </location>
</feature>
<protein>
    <submittedName>
        <fullName evidence="2">WG repeat protein</fullName>
    </submittedName>
</protein>
<feature type="compositionally biased region" description="Low complexity" evidence="1">
    <location>
        <begin position="929"/>
        <end position="938"/>
    </location>
</feature>
<dbReference type="Proteomes" id="UP000319728">
    <property type="component" value="Unassembled WGS sequence"/>
</dbReference>
<dbReference type="PANTHER" id="PTHR37841">
    <property type="entry name" value="GLR2918 PROTEIN"/>
    <property type="match status" value="1"/>
</dbReference>
<feature type="compositionally biased region" description="Basic and acidic residues" evidence="1">
    <location>
        <begin position="1"/>
        <end position="11"/>
    </location>
</feature>
<feature type="compositionally biased region" description="Low complexity" evidence="1">
    <location>
        <begin position="495"/>
        <end position="504"/>
    </location>
</feature>
<feature type="compositionally biased region" description="Basic and acidic residues" evidence="1">
    <location>
        <begin position="675"/>
        <end position="685"/>
    </location>
</feature>
<comment type="caution">
    <text evidence="2">The sequence shown here is derived from an EMBL/GenBank/DDBJ whole genome shotgun (WGS) entry which is preliminary data.</text>
</comment>
<proteinExistence type="predicted"/>
<feature type="compositionally biased region" description="Pro residues" evidence="1">
    <location>
        <begin position="975"/>
        <end position="995"/>
    </location>
</feature>
<organism evidence="2 3">
    <name type="scientific">Micromonospora sagamiensis</name>
    <dbReference type="NCBI Taxonomy" id="47875"/>
    <lineage>
        <taxon>Bacteria</taxon>
        <taxon>Bacillati</taxon>
        <taxon>Actinomycetota</taxon>
        <taxon>Actinomycetes</taxon>
        <taxon>Micromonosporales</taxon>
        <taxon>Micromonosporaceae</taxon>
        <taxon>Micromonospora</taxon>
    </lineage>
</organism>
<feature type="compositionally biased region" description="Basic and acidic residues" evidence="1">
    <location>
        <begin position="371"/>
        <end position="380"/>
    </location>
</feature>
<evidence type="ECO:0000256" key="1">
    <source>
        <dbReference type="SAM" id="MobiDB-lite"/>
    </source>
</evidence>
<dbReference type="PANTHER" id="PTHR37841:SF1">
    <property type="entry name" value="DUF3298 DOMAIN-CONTAINING PROTEIN"/>
    <property type="match status" value="1"/>
</dbReference>
<feature type="compositionally biased region" description="Basic and acidic residues" evidence="1">
    <location>
        <begin position="946"/>
        <end position="956"/>
    </location>
</feature>